<dbReference type="RefSeq" id="WP_108116249.1">
    <property type="nucleotide sequence ID" value="NZ_QBKT01000009.1"/>
</dbReference>
<proteinExistence type="predicted"/>
<dbReference type="Proteomes" id="UP000244090">
    <property type="component" value="Unassembled WGS sequence"/>
</dbReference>
<sequence length="170" mass="18861">MKKIVFFLVAFTAVIACKDAKTTDKTADTKQETKAPEMAYASYGEKIDAENVLTAAEIKEKYDNMKVGDTINVKFTSKINSVCSKKGCWMRLDAGNDEEVMVRFKDYGFFMPLDAKGEVIVNGKAFVQETSVDELKHYAEDAGKSEEEIAKITEPSKTLSFVADGVLLKN</sequence>
<accession>A0A2T6BU35</accession>
<reference evidence="1 2" key="1">
    <citation type="submission" date="2018-04" db="EMBL/GenBank/DDBJ databases">
        <title>Genomic Encyclopedia of Archaeal and Bacterial Type Strains, Phase II (KMG-II): from individual species to whole genera.</title>
        <authorList>
            <person name="Goeker M."/>
        </authorList>
    </citation>
    <scope>NUCLEOTIDE SEQUENCE [LARGE SCALE GENOMIC DNA]</scope>
    <source>
        <strain evidence="1 2">DSM 25731</strain>
    </source>
</reference>
<gene>
    <name evidence="1" type="ORF">C8N46_109125</name>
</gene>
<comment type="caution">
    <text evidence="1">The sequence shown here is derived from an EMBL/GenBank/DDBJ whole genome shotgun (WGS) entry which is preliminary data.</text>
</comment>
<protein>
    <submittedName>
        <fullName evidence="1">Uncharacterized protein DUF4920</fullName>
    </submittedName>
</protein>
<name>A0A2T6BU35_9FLAO</name>
<organism evidence="1 2">
    <name type="scientific">Kordia periserrulae</name>
    <dbReference type="NCBI Taxonomy" id="701523"/>
    <lineage>
        <taxon>Bacteria</taxon>
        <taxon>Pseudomonadati</taxon>
        <taxon>Bacteroidota</taxon>
        <taxon>Flavobacteriia</taxon>
        <taxon>Flavobacteriales</taxon>
        <taxon>Flavobacteriaceae</taxon>
        <taxon>Kordia</taxon>
    </lineage>
</organism>
<dbReference type="OrthoDB" id="129527at2"/>
<dbReference type="EMBL" id="QBKT01000009">
    <property type="protein sequence ID" value="PTX59536.1"/>
    <property type="molecule type" value="Genomic_DNA"/>
</dbReference>
<dbReference type="AlphaFoldDB" id="A0A2T6BU35"/>
<evidence type="ECO:0000313" key="1">
    <source>
        <dbReference type="EMBL" id="PTX59536.1"/>
    </source>
</evidence>
<evidence type="ECO:0000313" key="2">
    <source>
        <dbReference type="Proteomes" id="UP000244090"/>
    </source>
</evidence>
<dbReference type="Pfam" id="PF16267">
    <property type="entry name" value="DUF4920"/>
    <property type="match status" value="1"/>
</dbReference>
<dbReference type="InterPro" id="IPR032577">
    <property type="entry name" value="DUF4920"/>
</dbReference>
<keyword evidence="2" id="KW-1185">Reference proteome</keyword>
<dbReference type="PROSITE" id="PS51257">
    <property type="entry name" value="PROKAR_LIPOPROTEIN"/>
    <property type="match status" value="1"/>
</dbReference>